<reference evidence="1" key="1">
    <citation type="submission" date="2022-07" db="EMBL/GenBank/DDBJ databases">
        <title>Genome Sequence of Phlebia brevispora.</title>
        <authorList>
            <person name="Buettner E."/>
        </authorList>
    </citation>
    <scope>NUCLEOTIDE SEQUENCE</scope>
    <source>
        <strain evidence="1">MPL23</strain>
    </source>
</reference>
<dbReference type="EMBL" id="JANHOG010000081">
    <property type="protein sequence ID" value="KAJ3558562.1"/>
    <property type="molecule type" value="Genomic_DNA"/>
</dbReference>
<name>A0ACC1TDG4_9APHY</name>
<evidence type="ECO:0000313" key="1">
    <source>
        <dbReference type="EMBL" id="KAJ3558562.1"/>
    </source>
</evidence>
<proteinExistence type="predicted"/>
<keyword evidence="2" id="KW-1185">Reference proteome</keyword>
<gene>
    <name evidence="1" type="ORF">NM688_g856</name>
</gene>
<protein>
    <submittedName>
        <fullName evidence="1">Uncharacterized protein</fullName>
    </submittedName>
</protein>
<sequence length="705" mass="81181">MRTVDHRIKHALGWDSPNWQMKNACRACSYKLEGELKLIFSCLVVMDGNNSLKRMRTVSDRIAADMRVLDFDYFLLREYVDKYANEVKCKKDKKDKKSSKSKAQRQKPDDISDDEDSSLALAKNSLEGDPTDGPGSVLEGDPLDSGMDPDDIKKALAEKLRESCVMNWKVAASDEKKKMWSVFQECGVFATACHHGFCEQLCDMIRSGELAKYLITMVAKILEVLEEEVNIEYDISCMFKKTLRYHPNVIPGMGLEDLKTLEHMFSASNHLASITRYPQHIGVVYLSKPFDIINKGTIDIEHAKTSLSITDADLDLWKSEQICFFATVGKEVLYDLHEITYVELLEELPAIEERCSRIVVSFITWNPRIQDRAEYDRHAAETKRRDTERRSAIEQHMQVVNEIAALEWELGIHERWTPEHPKYQEVLAFVREKKCRKCLLKVEGLIYQRLFELSRLNFANTSYKARTHLTKALQKRSRVIRQVIAAYNKAAAVLMPPKKLLDWETIVECDFVEEFNFIEHSNDITEKLWCKIQIQEVMKLRHRIARTHEELQHCTTELRHLHTAIRDEPYLFAKVLANLDAADDLMHGAVLEYTQLRQKVNARIMMCIWEVYEKHPHYNWTKTPGIWLSTQAPPTGTNVELRSDQDDTIMQDLPTASAPPPSCEQHSDNDEDSSSSDGKDEDGEDGEEEVEETVGAFVDYISGVF</sequence>
<evidence type="ECO:0000313" key="2">
    <source>
        <dbReference type="Proteomes" id="UP001148662"/>
    </source>
</evidence>
<organism evidence="1 2">
    <name type="scientific">Phlebia brevispora</name>
    <dbReference type="NCBI Taxonomy" id="194682"/>
    <lineage>
        <taxon>Eukaryota</taxon>
        <taxon>Fungi</taxon>
        <taxon>Dikarya</taxon>
        <taxon>Basidiomycota</taxon>
        <taxon>Agaricomycotina</taxon>
        <taxon>Agaricomycetes</taxon>
        <taxon>Polyporales</taxon>
        <taxon>Meruliaceae</taxon>
        <taxon>Phlebia</taxon>
    </lineage>
</organism>
<accession>A0ACC1TDG4</accession>
<comment type="caution">
    <text evidence="1">The sequence shown here is derived from an EMBL/GenBank/DDBJ whole genome shotgun (WGS) entry which is preliminary data.</text>
</comment>
<dbReference type="Proteomes" id="UP001148662">
    <property type="component" value="Unassembled WGS sequence"/>
</dbReference>